<dbReference type="AlphaFoldDB" id="A0A0B7BYG9"/>
<reference evidence="1" key="1">
    <citation type="submission" date="2014-12" db="EMBL/GenBank/DDBJ databases">
        <title>Insight into the proteome of Arion vulgaris.</title>
        <authorList>
            <person name="Aradska J."/>
            <person name="Bulat T."/>
            <person name="Smidak R."/>
            <person name="Sarate P."/>
            <person name="Gangsoo J."/>
            <person name="Sialana F."/>
            <person name="Bilban M."/>
            <person name="Lubec G."/>
        </authorList>
    </citation>
    <scope>NUCLEOTIDE SEQUENCE</scope>
    <source>
        <tissue evidence="1">Skin</tissue>
    </source>
</reference>
<dbReference type="PANTHER" id="PTHR14202">
    <property type="entry name" value="60 KDA RIBONUCLEOPROTEIN SSA/RO"/>
    <property type="match status" value="1"/>
</dbReference>
<feature type="non-terminal residue" evidence="1">
    <location>
        <position position="82"/>
    </location>
</feature>
<evidence type="ECO:0000313" key="1">
    <source>
        <dbReference type="EMBL" id="CEK98274.1"/>
    </source>
</evidence>
<dbReference type="EMBL" id="HACG01051403">
    <property type="protein sequence ID" value="CEK98274.1"/>
    <property type="molecule type" value="Transcribed_RNA"/>
</dbReference>
<accession>A0A0B7BYG9</accession>
<dbReference type="InterPro" id="IPR037214">
    <property type="entry name" value="TROVE_dom_sf"/>
</dbReference>
<feature type="non-terminal residue" evidence="1">
    <location>
        <position position="1"/>
    </location>
</feature>
<sequence length="82" mass="9289">KTPLILASEVTKCKSGRGWTHRDLIRQSHIRPDKTSKSTSIVLSYLAQGKKILEDFSDCNEEIQGIVNYLKEVELLTATKQE</sequence>
<name>A0A0B7BYG9_9EUPU</name>
<dbReference type="GO" id="GO:0003723">
    <property type="term" value="F:RNA binding"/>
    <property type="evidence" value="ECO:0007669"/>
    <property type="project" value="InterPro"/>
</dbReference>
<proteinExistence type="predicted"/>
<dbReference type="InterPro" id="IPR040322">
    <property type="entry name" value="TROVE2"/>
</dbReference>
<organism evidence="1">
    <name type="scientific">Arion vulgaris</name>
    <dbReference type="NCBI Taxonomy" id="1028688"/>
    <lineage>
        <taxon>Eukaryota</taxon>
        <taxon>Metazoa</taxon>
        <taxon>Spiralia</taxon>
        <taxon>Lophotrochozoa</taxon>
        <taxon>Mollusca</taxon>
        <taxon>Gastropoda</taxon>
        <taxon>Heterobranchia</taxon>
        <taxon>Euthyneura</taxon>
        <taxon>Panpulmonata</taxon>
        <taxon>Eupulmonata</taxon>
        <taxon>Stylommatophora</taxon>
        <taxon>Helicina</taxon>
        <taxon>Arionoidea</taxon>
        <taxon>Arionidae</taxon>
        <taxon>Arion</taxon>
    </lineage>
</organism>
<protein>
    <submittedName>
        <fullName evidence="1">Uncharacterized protein</fullName>
    </submittedName>
</protein>
<dbReference type="PANTHER" id="PTHR14202:SF0">
    <property type="entry name" value="RNA-BINDING PROTEIN RO60"/>
    <property type="match status" value="1"/>
</dbReference>
<dbReference type="GO" id="GO:1990904">
    <property type="term" value="C:ribonucleoprotein complex"/>
    <property type="evidence" value="ECO:0007669"/>
    <property type="project" value="TreeGrafter"/>
</dbReference>
<gene>
    <name evidence="1" type="primary">ORF218263</name>
</gene>
<dbReference type="SUPFAM" id="SSF140864">
    <property type="entry name" value="TROVE domain-like"/>
    <property type="match status" value="1"/>
</dbReference>